<organism evidence="2 3">
    <name type="scientific">Mycena chlorophos</name>
    <name type="common">Agaric fungus</name>
    <name type="synonym">Agaricus chlorophos</name>
    <dbReference type="NCBI Taxonomy" id="658473"/>
    <lineage>
        <taxon>Eukaryota</taxon>
        <taxon>Fungi</taxon>
        <taxon>Dikarya</taxon>
        <taxon>Basidiomycota</taxon>
        <taxon>Agaricomycotina</taxon>
        <taxon>Agaricomycetes</taxon>
        <taxon>Agaricomycetidae</taxon>
        <taxon>Agaricales</taxon>
        <taxon>Marasmiineae</taxon>
        <taxon>Mycenaceae</taxon>
        <taxon>Mycena</taxon>
    </lineage>
</organism>
<accession>A0ABQ0LGP4</accession>
<gene>
    <name evidence="2" type="ORF">MCHLO_07486</name>
</gene>
<proteinExistence type="predicted"/>
<protein>
    <recommendedName>
        <fullName evidence="4">F-box domain-containing protein</fullName>
    </recommendedName>
</protein>
<feature type="coiled-coil region" evidence="1">
    <location>
        <begin position="33"/>
        <end position="67"/>
    </location>
</feature>
<evidence type="ECO:0000313" key="2">
    <source>
        <dbReference type="EMBL" id="GAT50217.1"/>
    </source>
</evidence>
<reference evidence="2" key="1">
    <citation type="submission" date="2014-09" db="EMBL/GenBank/DDBJ databases">
        <title>Genome sequence of the luminous mushroom Mycena chlorophos for searching fungal bioluminescence genes.</title>
        <authorList>
            <person name="Tanaka Y."/>
            <person name="Kasuga D."/>
            <person name="Oba Y."/>
            <person name="Hase S."/>
            <person name="Sato K."/>
            <person name="Oba Y."/>
            <person name="Sakakibara Y."/>
        </authorList>
    </citation>
    <scope>NUCLEOTIDE SEQUENCE</scope>
</reference>
<name>A0ABQ0LGP4_MYCCL</name>
<dbReference type="Proteomes" id="UP000815677">
    <property type="component" value="Unassembled WGS sequence"/>
</dbReference>
<keyword evidence="1" id="KW-0175">Coiled coil</keyword>
<evidence type="ECO:0000313" key="3">
    <source>
        <dbReference type="Proteomes" id="UP000815677"/>
    </source>
</evidence>
<evidence type="ECO:0000256" key="1">
    <source>
        <dbReference type="SAM" id="Coils"/>
    </source>
</evidence>
<keyword evidence="3" id="KW-1185">Reference proteome</keyword>
<evidence type="ECO:0008006" key="4">
    <source>
        <dbReference type="Google" id="ProtNLM"/>
    </source>
</evidence>
<dbReference type="EMBL" id="DF846343">
    <property type="protein sequence ID" value="GAT50217.1"/>
    <property type="molecule type" value="Genomic_DNA"/>
</dbReference>
<sequence length="522" mass="59446">MTTNWVGGRQRHLLYCSNEPPLDLEIPSLRLLEHDLNEDLALLTEQISAAETRLEQLQEQKKVLDSRKSALCGSLSPMRRLPAELLSEIFLWLQPHRSRMRPVFAPLNITSEPWPLMHVCRRWRSTASSTSALWSHLSIDMENYRYPVRFLEAHLERARELAIDFVGSSSAPMNQQQAVFDTMAQHSERWVNISICLERSLFEQFNNLRGRLNAARRVWIWWENNNAVPPDISPMTCLDGAASLKDVGMTRWAESPTDVLVPNILLPVAQLTRYDFMLPWKMHLEMLTHTPNLIQARLLVPMNEQWAGGDPVARRELRLETLQRLYVSHAGILDRIDTPDLVELAIEHYIPEDDEIPASAAALIKHCRCPPLKTVSICGEPTFHGIRTTPEKLPSIEELRIVWDDEIDDPLGHRSHIQNLLRYLHEFPLRAPALRGLSLAWETEVLANYEQLSQSLLSRRALAGNKLQVLEILEGKPPDVGFSIEGHLAKTRCCGSLREAGFIVTTIEGALALEILDGYKLA</sequence>